<feature type="region of interest" description="Disordered" evidence="1">
    <location>
        <begin position="1"/>
        <end position="22"/>
    </location>
</feature>
<dbReference type="EMBL" id="UINC01137687">
    <property type="protein sequence ID" value="SVD23177.1"/>
    <property type="molecule type" value="Genomic_DNA"/>
</dbReference>
<gene>
    <name evidence="2" type="ORF">METZ01_LOCUS376031</name>
</gene>
<accession>A0A382TNR8</accession>
<feature type="non-terminal residue" evidence="2">
    <location>
        <position position="22"/>
    </location>
</feature>
<evidence type="ECO:0000313" key="2">
    <source>
        <dbReference type="EMBL" id="SVD23177.1"/>
    </source>
</evidence>
<protein>
    <submittedName>
        <fullName evidence="2">Uncharacterized protein</fullName>
    </submittedName>
</protein>
<proteinExistence type="predicted"/>
<dbReference type="AlphaFoldDB" id="A0A382TNR8"/>
<organism evidence="2">
    <name type="scientific">marine metagenome</name>
    <dbReference type="NCBI Taxonomy" id="408172"/>
    <lineage>
        <taxon>unclassified sequences</taxon>
        <taxon>metagenomes</taxon>
        <taxon>ecological metagenomes</taxon>
    </lineage>
</organism>
<sequence>TGRESRPRAVCIGRTEAQKREL</sequence>
<reference evidence="2" key="1">
    <citation type="submission" date="2018-05" db="EMBL/GenBank/DDBJ databases">
        <authorList>
            <person name="Lanie J.A."/>
            <person name="Ng W.-L."/>
            <person name="Kazmierczak K.M."/>
            <person name="Andrzejewski T.M."/>
            <person name="Davidsen T.M."/>
            <person name="Wayne K.J."/>
            <person name="Tettelin H."/>
            <person name="Glass J.I."/>
            <person name="Rusch D."/>
            <person name="Podicherti R."/>
            <person name="Tsui H.-C.T."/>
            <person name="Winkler M.E."/>
        </authorList>
    </citation>
    <scope>NUCLEOTIDE SEQUENCE</scope>
</reference>
<feature type="non-terminal residue" evidence="2">
    <location>
        <position position="1"/>
    </location>
</feature>
<evidence type="ECO:0000256" key="1">
    <source>
        <dbReference type="SAM" id="MobiDB-lite"/>
    </source>
</evidence>
<name>A0A382TNR8_9ZZZZ</name>